<gene>
    <name evidence="1" type="ORF">ACFSB2_12045</name>
</gene>
<proteinExistence type="predicted"/>
<keyword evidence="2" id="KW-1185">Reference proteome</keyword>
<evidence type="ECO:0000313" key="1">
    <source>
        <dbReference type="EMBL" id="MFD1675426.1"/>
    </source>
</evidence>
<dbReference type="EMBL" id="JBHUCX010000028">
    <property type="protein sequence ID" value="MFD1675426.1"/>
    <property type="molecule type" value="Genomic_DNA"/>
</dbReference>
<evidence type="ECO:0000313" key="2">
    <source>
        <dbReference type="Proteomes" id="UP001597079"/>
    </source>
</evidence>
<accession>A0ABW4JI90</accession>
<comment type="caution">
    <text evidence="1">The sequence shown here is derived from an EMBL/GenBank/DDBJ whole genome shotgun (WGS) entry which is preliminary data.</text>
</comment>
<reference evidence="2" key="1">
    <citation type="journal article" date="2019" name="Int. J. Syst. Evol. Microbiol.">
        <title>The Global Catalogue of Microorganisms (GCM) 10K type strain sequencing project: providing services to taxonomists for standard genome sequencing and annotation.</title>
        <authorList>
            <consortium name="The Broad Institute Genomics Platform"/>
            <consortium name="The Broad Institute Genome Sequencing Center for Infectious Disease"/>
            <person name="Wu L."/>
            <person name="Ma J."/>
        </authorList>
    </citation>
    <scope>NUCLEOTIDE SEQUENCE [LARGE SCALE GENOMIC DNA]</scope>
    <source>
        <strain evidence="2">CGMCC 1.12286</strain>
    </source>
</reference>
<sequence>MATEQSTMLLNFKSDDCACLRETAELAAKGIMEFVSVAQPCFMKAAKEGWFVFDGIIGPYGLLLLKSATVDEQDISPERFVDVLERTMRIYYLTDLNISVMGEIWAQKEWAKARYPIFREAVACYKSGLYHASVSTALPLVEGILTARSGLEPFSPIKALKRRAREIDASGQLSVVIDNLYKDTRTFDWMLEKSLNRHGVSHGVDLNFGTKRKALQMIALLNALVNI</sequence>
<dbReference type="RefSeq" id="WP_377943297.1">
    <property type="nucleotide sequence ID" value="NZ_JBHUCX010000028.1"/>
</dbReference>
<organism evidence="1 2">
    <name type="scientific">Alicyclobacillus fodiniaquatilis</name>
    <dbReference type="NCBI Taxonomy" id="1661150"/>
    <lineage>
        <taxon>Bacteria</taxon>
        <taxon>Bacillati</taxon>
        <taxon>Bacillota</taxon>
        <taxon>Bacilli</taxon>
        <taxon>Bacillales</taxon>
        <taxon>Alicyclobacillaceae</taxon>
        <taxon>Alicyclobacillus</taxon>
    </lineage>
</organism>
<evidence type="ECO:0008006" key="3">
    <source>
        <dbReference type="Google" id="ProtNLM"/>
    </source>
</evidence>
<name>A0ABW4JI90_9BACL</name>
<protein>
    <recommendedName>
        <fullName evidence="3">HEPN domain-containing protein</fullName>
    </recommendedName>
</protein>
<dbReference type="Proteomes" id="UP001597079">
    <property type="component" value="Unassembled WGS sequence"/>
</dbReference>